<dbReference type="InterPro" id="IPR006311">
    <property type="entry name" value="TAT_signal"/>
</dbReference>
<evidence type="ECO:0000256" key="2">
    <source>
        <dbReference type="SAM" id="Phobius"/>
    </source>
</evidence>
<accession>A0ABV5E6Z6</accession>
<name>A0ABV5E6Z6_9ACTN</name>
<feature type="transmembrane region" description="Helical" evidence="2">
    <location>
        <begin position="805"/>
        <end position="825"/>
    </location>
</feature>
<keyword evidence="2" id="KW-0812">Transmembrane</keyword>
<reference evidence="3 4" key="1">
    <citation type="submission" date="2024-01" db="EMBL/GenBank/DDBJ databases">
        <title>Genome mining of biosynthetic gene clusters to explore secondary metabolites of Streptomyces sp.</title>
        <authorList>
            <person name="Baig A."/>
            <person name="Ajitkumar Shintre N."/>
            <person name="Kumar H."/>
            <person name="Anbarasu A."/>
            <person name="Ramaiah S."/>
        </authorList>
    </citation>
    <scope>NUCLEOTIDE SEQUENCE [LARGE SCALE GENOMIC DNA]</scope>
    <source>
        <strain evidence="3 4">A57</strain>
    </source>
</reference>
<feature type="compositionally biased region" description="Gly residues" evidence="1">
    <location>
        <begin position="706"/>
        <end position="771"/>
    </location>
</feature>
<dbReference type="Proteomes" id="UP001585080">
    <property type="component" value="Unassembled WGS sequence"/>
</dbReference>
<evidence type="ECO:0000313" key="4">
    <source>
        <dbReference type="Proteomes" id="UP001585080"/>
    </source>
</evidence>
<evidence type="ECO:0008006" key="5">
    <source>
        <dbReference type="Google" id="ProtNLM"/>
    </source>
</evidence>
<comment type="caution">
    <text evidence="3">The sequence shown here is derived from an EMBL/GenBank/DDBJ whole genome shotgun (WGS) entry which is preliminary data.</text>
</comment>
<dbReference type="EMBL" id="JAYMRP010000004">
    <property type="protein sequence ID" value="MFB8772531.1"/>
    <property type="molecule type" value="Genomic_DNA"/>
</dbReference>
<keyword evidence="2" id="KW-1133">Transmembrane helix</keyword>
<evidence type="ECO:0000313" key="3">
    <source>
        <dbReference type="EMBL" id="MFB8772531.1"/>
    </source>
</evidence>
<evidence type="ECO:0000256" key="1">
    <source>
        <dbReference type="SAM" id="MobiDB-lite"/>
    </source>
</evidence>
<feature type="region of interest" description="Disordered" evidence="1">
    <location>
        <begin position="693"/>
        <end position="787"/>
    </location>
</feature>
<keyword evidence="2" id="KW-0472">Membrane</keyword>
<protein>
    <recommendedName>
        <fullName evidence="5">PBP domain-containing protein</fullName>
    </recommendedName>
</protein>
<dbReference type="Gene3D" id="3.40.190.10">
    <property type="entry name" value="Periplasmic binding protein-like II"/>
    <property type="match status" value="1"/>
</dbReference>
<dbReference type="SUPFAM" id="SSF53850">
    <property type="entry name" value="Periplasmic binding protein-like II"/>
    <property type="match status" value="1"/>
</dbReference>
<gene>
    <name evidence="3" type="ORF">VSS16_07245</name>
</gene>
<organism evidence="3 4">
    <name type="scientific">Streptomyces broussonetiae</name>
    <dbReference type="NCBI Taxonomy" id="2686304"/>
    <lineage>
        <taxon>Bacteria</taxon>
        <taxon>Bacillati</taxon>
        <taxon>Actinomycetota</taxon>
        <taxon>Actinomycetes</taxon>
        <taxon>Kitasatosporales</taxon>
        <taxon>Streptomycetaceae</taxon>
        <taxon>Streptomyces</taxon>
    </lineage>
</organism>
<sequence>MSAVPASHRRRVLSGAVAMLAAFVVALLPVPPTGGPARAADGSAVTVSGKKGAYDDFSGLRVTVHQTRNLRSQGVRITWEGGTPTPEGTFHHDFLQIMQCWGDDPAGPDREQCVFGNSGSASVAGAYTTSRGITTTEGVPGTDPGEREYTGDDTFVPFQPVGGLPATTSPKDLTYFGPLDTNEQIASRTFANGRGEVTFELQDGIEAPHLGCGMNTATGAGAPDPRSCWLVIVPRGRHEADGTDVTAPGDNRSRNLTSSPLSASNWAQRMVVPLDFLPVDEFCEEGQRELPMAGSELVTDAVTSWQPKLCSATGSAFAFTQGGEEEARNQVLSTSEELPLLGFTVAPAVQAGGGPKIVHAPVAVSGLAIAFFIESADGVVRDMRLTPRLVAKMLTHSYASDVTLGEVPEHVRGNPDYFVDDEEFKRINPDFPELTARQLRSIMVPLQSSDTTRLVWDWLRSDPESREFLAGKPDEWGTRVNPYYADLDLAENSTLSDYPKVDPTTTPALANGTPPLDYGVTDLDPYTADLHDGAVRTRRGNNNRTILWAAGNTQLEPAKLINDAPLSGRHAVLAVVDAVSAERYGLPTAALRNADGTFVQPSAASLTAGVAAMRPSARDAAVLAPEPGRAKGQAYPLTAVAYAMASVNQDAASRKAYAGFIRYAAGSGQTPGVSAGELPPGYAPLPTALRKRAAEAAGALERGAGDDGSGAGGDAGGGSGGSRGAGGSGGLGSGGGGSGSGGDVVAGGGSGDDGPGAAGGSGSGGSGSGGDGGDDGAGPSSAAPQQKVADATGFTPGDVLGVIRWVLLGVLFLGGAAGLSGPVMMRLAHRRTP</sequence>
<keyword evidence="4" id="KW-1185">Reference proteome</keyword>
<dbReference type="RefSeq" id="WP_376731468.1">
    <property type="nucleotide sequence ID" value="NZ_JAYMRP010000004.1"/>
</dbReference>
<feature type="region of interest" description="Disordered" evidence="1">
    <location>
        <begin position="239"/>
        <end position="260"/>
    </location>
</feature>
<dbReference type="PROSITE" id="PS51318">
    <property type="entry name" value="TAT"/>
    <property type="match status" value="1"/>
</dbReference>
<proteinExistence type="predicted"/>